<dbReference type="InterPro" id="IPR029044">
    <property type="entry name" value="Nucleotide-diphossugar_trans"/>
</dbReference>
<keyword evidence="2" id="KW-0808">Transferase</keyword>
<gene>
    <name evidence="2" type="ORF">RT723_16555</name>
</gene>
<keyword evidence="2" id="KW-0328">Glycosyltransferase</keyword>
<sequence>MCIDLKLSVIVPVHNGTKYINCFKAALDKQTIKSDSFEVIFIDNLSTDESFDSLSKKYSEYKNVKVIKYHQKPSSYAARNEGVKLARSETLAFIDIDCIPEADWLSNIVQSFGDFTESKLISGQVFLFYKNKVPNVFELFDQHYFLNQDAYAIEKSGATANLTVSKSLFQGVGGFRDVESGGDRDFCKRVVVENNSCFEFNNTIVVRHPARCTIDEIMKKIKRVSTGKVNLAQDKPLFFKLKTLGKNLLGLIAQRKQFVEIKNVLTTADYNYPLKIKFIYFSLFFGFYARFVMVKGLLKGLSTGKV</sequence>
<dbReference type="CDD" id="cd00761">
    <property type="entry name" value="Glyco_tranf_GTA_type"/>
    <property type="match status" value="1"/>
</dbReference>
<accession>A0ABU3R4H2</accession>
<dbReference type="Pfam" id="PF00535">
    <property type="entry name" value="Glycos_transf_2"/>
    <property type="match status" value="1"/>
</dbReference>
<organism evidence="2 3">
    <name type="scientific">Psychrosphaera aquimarina</name>
    <dbReference type="NCBI Taxonomy" id="2044854"/>
    <lineage>
        <taxon>Bacteria</taxon>
        <taxon>Pseudomonadati</taxon>
        <taxon>Pseudomonadota</taxon>
        <taxon>Gammaproteobacteria</taxon>
        <taxon>Alteromonadales</taxon>
        <taxon>Pseudoalteromonadaceae</taxon>
        <taxon>Psychrosphaera</taxon>
    </lineage>
</organism>
<dbReference type="SUPFAM" id="SSF53448">
    <property type="entry name" value="Nucleotide-diphospho-sugar transferases"/>
    <property type="match status" value="1"/>
</dbReference>
<comment type="caution">
    <text evidence="2">The sequence shown here is derived from an EMBL/GenBank/DDBJ whole genome shotgun (WGS) entry which is preliminary data.</text>
</comment>
<dbReference type="RefSeq" id="WP_315948251.1">
    <property type="nucleotide sequence ID" value="NZ_JAWCUA010000010.1"/>
</dbReference>
<protein>
    <submittedName>
        <fullName evidence="2">Glycosyltransferase family A protein</fullName>
        <ecNumber evidence="2">2.4.-.-</ecNumber>
    </submittedName>
</protein>
<dbReference type="Gene3D" id="3.90.550.10">
    <property type="entry name" value="Spore Coat Polysaccharide Biosynthesis Protein SpsA, Chain A"/>
    <property type="match status" value="1"/>
</dbReference>
<proteinExistence type="predicted"/>
<evidence type="ECO:0000313" key="3">
    <source>
        <dbReference type="Proteomes" id="UP001257914"/>
    </source>
</evidence>
<reference evidence="2 3" key="1">
    <citation type="submission" date="2023-10" db="EMBL/GenBank/DDBJ databases">
        <title>Psychrosphaera aquimaarina strain SW33 isolated from seawater.</title>
        <authorList>
            <person name="Bayburt H."/>
            <person name="Kim J.M."/>
            <person name="Choi B.J."/>
            <person name="Jeon C.O."/>
        </authorList>
    </citation>
    <scope>NUCLEOTIDE SEQUENCE [LARGE SCALE GENOMIC DNA]</scope>
    <source>
        <strain evidence="2 3">KCTC 52743</strain>
    </source>
</reference>
<dbReference type="PANTHER" id="PTHR43685">
    <property type="entry name" value="GLYCOSYLTRANSFERASE"/>
    <property type="match status" value="1"/>
</dbReference>
<dbReference type="PANTHER" id="PTHR43685:SF2">
    <property type="entry name" value="GLYCOSYLTRANSFERASE 2-LIKE DOMAIN-CONTAINING PROTEIN"/>
    <property type="match status" value="1"/>
</dbReference>
<keyword evidence="3" id="KW-1185">Reference proteome</keyword>
<dbReference type="EMBL" id="JAWCUA010000010">
    <property type="protein sequence ID" value="MDU0114571.1"/>
    <property type="molecule type" value="Genomic_DNA"/>
</dbReference>
<evidence type="ECO:0000313" key="2">
    <source>
        <dbReference type="EMBL" id="MDU0114571.1"/>
    </source>
</evidence>
<evidence type="ECO:0000259" key="1">
    <source>
        <dbReference type="Pfam" id="PF00535"/>
    </source>
</evidence>
<name>A0ABU3R4H2_9GAMM</name>
<dbReference type="GO" id="GO:0016757">
    <property type="term" value="F:glycosyltransferase activity"/>
    <property type="evidence" value="ECO:0007669"/>
    <property type="project" value="UniProtKB-KW"/>
</dbReference>
<dbReference type="Proteomes" id="UP001257914">
    <property type="component" value="Unassembled WGS sequence"/>
</dbReference>
<dbReference type="EC" id="2.4.-.-" evidence="2"/>
<feature type="domain" description="Glycosyltransferase 2-like" evidence="1">
    <location>
        <begin position="8"/>
        <end position="114"/>
    </location>
</feature>
<dbReference type="InterPro" id="IPR001173">
    <property type="entry name" value="Glyco_trans_2-like"/>
</dbReference>
<dbReference type="InterPro" id="IPR050834">
    <property type="entry name" value="Glycosyltransf_2"/>
</dbReference>